<dbReference type="AlphaFoldDB" id="A0AAE0S5M2"/>
<comment type="caution">
    <text evidence="2">The sequence shown here is derived from an EMBL/GenBank/DDBJ whole genome shotgun (WGS) entry which is preliminary data.</text>
</comment>
<reference evidence="2" key="2">
    <citation type="journal article" date="2021" name="Genome Biol. Evol.">
        <title>Developing a high-quality reference genome for a parasitic bivalve with doubly uniparental inheritance (Bivalvia: Unionida).</title>
        <authorList>
            <person name="Smith C.H."/>
        </authorList>
    </citation>
    <scope>NUCLEOTIDE SEQUENCE</scope>
    <source>
        <strain evidence="2">CHS0354</strain>
        <tissue evidence="2">Mantle</tissue>
    </source>
</reference>
<feature type="transmembrane region" description="Helical" evidence="1">
    <location>
        <begin position="12"/>
        <end position="32"/>
    </location>
</feature>
<keyword evidence="3" id="KW-1185">Reference proteome</keyword>
<keyword evidence="1" id="KW-0472">Membrane</keyword>
<dbReference type="InterPro" id="IPR027197">
    <property type="entry name" value="SLC43A3"/>
</dbReference>
<reference evidence="2" key="3">
    <citation type="submission" date="2023-05" db="EMBL/GenBank/DDBJ databases">
        <authorList>
            <person name="Smith C.H."/>
        </authorList>
    </citation>
    <scope>NUCLEOTIDE SEQUENCE</scope>
    <source>
        <strain evidence="2">CHS0354</strain>
        <tissue evidence="2">Mantle</tissue>
    </source>
</reference>
<dbReference type="Proteomes" id="UP001195483">
    <property type="component" value="Unassembled WGS sequence"/>
</dbReference>
<keyword evidence="1" id="KW-1133">Transmembrane helix</keyword>
<gene>
    <name evidence="2" type="ORF">CHS0354_004645</name>
</gene>
<dbReference type="PANTHER" id="PTHR20765">
    <property type="entry name" value="SOLUTE CARRIER FAMILY 43 MEMBER 3-RELATED"/>
    <property type="match status" value="1"/>
</dbReference>
<sequence length="210" mass="23946">MPIRCSRKKVTLIWGLLECIFFSGLINGWFWMQQVLKSEEFFLDVCNTSLIRDLSDLFQKYDTHDVPFPPRSDTSGVTYRRKCVYRRKDNNEIITMLPTTTEVNFMTAVAHKINISEDIFCKEQDERLGLLQSVVIIARNVLALPVGIFLDHYGTTKTRLVSEIKTQAITCSLSLNGKQFLGTNLSELLFEFSLGSSTVQDFSNILKASV</sequence>
<name>A0AAE0S5M2_9BIVA</name>
<evidence type="ECO:0000313" key="2">
    <source>
        <dbReference type="EMBL" id="KAK3585370.1"/>
    </source>
</evidence>
<reference evidence="2" key="1">
    <citation type="journal article" date="2021" name="Genome Biol. Evol.">
        <title>A High-Quality Reference Genome for a Parasitic Bivalve with Doubly Uniparental Inheritance (Bivalvia: Unionida).</title>
        <authorList>
            <person name="Smith C.H."/>
        </authorList>
    </citation>
    <scope>NUCLEOTIDE SEQUENCE</scope>
    <source>
        <strain evidence="2">CHS0354</strain>
    </source>
</reference>
<organism evidence="2 3">
    <name type="scientific">Potamilus streckersoni</name>
    <dbReference type="NCBI Taxonomy" id="2493646"/>
    <lineage>
        <taxon>Eukaryota</taxon>
        <taxon>Metazoa</taxon>
        <taxon>Spiralia</taxon>
        <taxon>Lophotrochozoa</taxon>
        <taxon>Mollusca</taxon>
        <taxon>Bivalvia</taxon>
        <taxon>Autobranchia</taxon>
        <taxon>Heteroconchia</taxon>
        <taxon>Palaeoheterodonta</taxon>
        <taxon>Unionida</taxon>
        <taxon>Unionoidea</taxon>
        <taxon>Unionidae</taxon>
        <taxon>Ambleminae</taxon>
        <taxon>Lampsilini</taxon>
        <taxon>Potamilus</taxon>
    </lineage>
</organism>
<evidence type="ECO:0000313" key="3">
    <source>
        <dbReference type="Proteomes" id="UP001195483"/>
    </source>
</evidence>
<accession>A0AAE0S5M2</accession>
<evidence type="ECO:0000256" key="1">
    <source>
        <dbReference type="SAM" id="Phobius"/>
    </source>
</evidence>
<keyword evidence="1" id="KW-0812">Transmembrane</keyword>
<proteinExistence type="predicted"/>
<dbReference type="EMBL" id="JAEAOA010000334">
    <property type="protein sequence ID" value="KAK3585370.1"/>
    <property type="molecule type" value="Genomic_DNA"/>
</dbReference>
<dbReference type="PANTHER" id="PTHR20765:SF1">
    <property type="entry name" value="EQUILIBRATIVE NUCLEOBASE TRANSPORTER 1"/>
    <property type="match status" value="1"/>
</dbReference>
<protein>
    <submittedName>
        <fullName evidence="2">Uncharacterized protein</fullName>
    </submittedName>
</protein>